<feature type="signal peptide" evidence="1">
    <location>
        <begin position="1"/>
        <end position="24"/>
    </location>
</feature>
<keyword evidence="3" id="KW-1185">Reference proteome</keyword>
<reference evidence="2 3" key="1">
    <citation type="submission" date="2024-04" db="EMBL/GenBank/DDBJ databases">
        <authorList>
            <person name="Rising A."/>
            <person name="Reimegard J."/>
            <person name="Sonavane S."/>
            <person name="Akerstrom W."/>
            <person name="Nylinder S."/>
            <person name="Hedman E."/>
            <person name="Kallberg Y."/>
        </authorList>
    </citation>
    <scope>NUCLEOTIDE SEQUENCE [LARGE SCALE GENOMIC DNA]</scope>
</reference>
<gene>
    <name evidence="2" type="ORF">LARSCL_LOCUS9416</name>
</gene>
<accession>A0AAV2A176</accession>
<dbReference type="Proteomes" id="UP001497382">
    <property type="component" value="Unassembled WGS sequence"/>
</dbReference>
<dbReference type="AlphaFoldDB" id="A0AAV2A176"/>
<protein>
    <submittedName>
        <fullName evidence="2">Uncharacterized protein</fullName>
    </submittedName>
</protein>
<evidence type="ECO:0000313" key="3">
    <source>
        <dbReference type="Proteomes" id="UP001497382"/>
    </source>
</evidence>
<evidence type="ECO:0000256" key="1">
    <source>
        <dbReference type="SAM" id="SignalP"/>
    </source>
</evidence>
<comment type="caution">
    <text evidence="2">The sequence shown here is derived from an EMBL/GenBank/DDBJ whole genome shotgun (WGS) entry which is preliminary data.</text>
</comment>
<name>A0AAV2A176_9ARAC</name>
<dbReference type="EMBL" id="CAXIEN010000105">
    <property type="protein sequence ID" value="CAL1277796.1"/>
    <property type="molecule type" value="Genomic_DNA"/>
</dbReference>
<evidence type="ECO:0000313" key="2">
    <source>
        <dbReference type="EMBL" id="CAL1277796.1"/>
    </source>
</evidence>
<sequence length="135" mass="14995">MEIYMYCLLFAALFAVGDFQSANQRKIECINSKLTNDIGNQGYTSCQSTNQALAIPKIKQCVTDWLKEKGVVQTASNGQMTVNAAAFATKAGEMRSSNTGRAMEACKNRPNNDRMYQEAARATQCIFEEVKKTCR</sequence>
<organism evidence="2 3">
    <name type="scientific">Larinioides sclopetarius</name>
    <dbReference type="NCBI Taxonomy" id="280406"/>
    <lineage>
        <taxon>Eukaryota</taxon>
        <taxon>Metazoa</taxon>
        <taxon>Ecdysozoa</taxon>
        <taxon>Arthropoda</taxon>
        <taxon>Chelicerata</taxon>
        <taxon>Arachnida</taxon>
        <taxon>Araneae</taxon>
        <taxon>Araneomorphae</taxon>
        <taxon>Entelegynae</taxon>
        <taxon>Araneoidea</taxon>
        <taxon>Araneidae</taxon>
        <taxon>Larinioides</taxon>
    </lineage>
</organism>
<feature type="chain" id="PRO_5043617882" evidence="1">
    <location>
        <begin position="25"/>
        <end position="135"/>
    </location>
</feature>
<keyword evidence="1" id="KW-0732">Signal</keyword>
<proteinExistence type="predicted"/>